<protein>
    <submittedName>
        <fullName evidence="2">Uncharacterized protein</fullName>
    </submittedName>
</protein>
<evidence type="ECO:0000313" key="3">
    <source>
        <dbReference type="Proteomes" id="UP001218188"/>
    </source>
</evidence>
<reference evidence="2" key="1">
    <citation type="submission" date="2023-03" db="EMBL/GenBank/DDBJ databases">
        <title>Massive genome expansion in bonnet fungi (Mycena s.s.) driven by repeated elements and novel gene families across ecological guilds.</title>
        <authorList>
            <consortium name="Lawrence Berkeley National Laboratory"/>
            <person name="Harder C.B."/>
            <person name="Miyauchi S."/>
            <person name="Viragh M."/>
            <person name="Kuo A."/>
            <person name="Thoen E."/>
            <person name="Andreopoulos B."/>
            <person name="Lu D."/>
            <person name="Skrede I."/>
            <person name="Drula E."/>
            <person name="Henrissat B."/>
            <person name="Morin E."/>
            <person name="Kohler A."/>
            <person name="Barry K."/>
            <person name="LaButti K."/>
            <person name="Morin E."/>
            <person name="Salamov A."/>
            <person name="Lipzen A."/>
            <person name="Mereny Z."/>
            <person name="Hegedus B."/>
            <person name="Baldrian P."/>
            <person name="Stursova M."/>
            <person name="Weitz H."/>
            <person name="Taylor A."/>
            <person name="Grigoriev I.V."/>
            <person name="Nagy L.G."/>
            <person name="Martin F."/>
            <person name="Kauserud H."/>
        </authorList>
    </citation>
    <scope>NUCLEOTIDE SEQUENCE</scope>
    <source>
        <strain evidence="2">CBHHK200</strain>
    </source>
</reference>
<dbReference type="Proteomes" id="UP001218188">
    <property type="component" value="Unassembled WGS sequence"/>
</dbReference>
<gene>
    <name evidence="2" type="ORF">C8F04DRAFT_1272828</name>
</gene>
<accession>A0AAD6WRF2</accession>
<name>A0AAD6WRF2_9AGAR</name>
<evidence type="ECO:0000313" key="2">
    <source>
        <dbReference type="EMBL" id="KAJ7022280.1"/>
    </source>
</evidence>
<dbReference type="AlphaFoldDB" id="A0AAD6WRF2"/>
<feature type="region of interest" description="Disordered" evidence="1">
    <location>
        <begin position="311"/>
        <end position="340"/>
    </location>
</feature>
<dbReference type="EMBL" id="JARJCM010000213">
    <property type="protein sequence ID" value="KAJ7022280.1"/>
    <property type="molecule type" value="Genomic_DNA"/>
</dbReference>
<feature type="compositionally biased region" description="Acidic residues" evidence="1">
    <location>
        <begin position="326"/>
        <end position="339"/>
    </location>
</feature>
<comment type="caution">
    <text evidence="2">The sequence shown here is derived from an EMBL/GenBank/DDBJ whole genome shotgun (WGS) entry which is preliminary data.</text>
</comment>
<organism evidence="2 3">
    <name type="scientific">Mycena alexandri</name>
    <dbReference type="NCBI Taxonomy" id="1745969"/>
    <lineage>
        <taxon>Eukaryota</taxon>
        <taxon>Fungi</taxon>
        <taxon>Dikarya</taxon>
        <taxon>Basidiomycota</taxon>
        <taxon>Agaricomycotina</taxon>
        <taxon>Agaricomycetes</taxon>
        <taxon>Agaricomycetidae</taxon>
        <taxon>Agaricales</taxon>
        <taxon>Marasmiineae</taxon>
        <taxon>Mycenaceae</taxon>
        <taxon>Mycena</taxon>
    </lineage>
</organism>
<proteinExistence type="predicted"/>
<evidence type="ECO:0000256" key="1">
    <source>
        <dbReference type="SAM" id="MobiDB-lite"/>
    </source>
</evidence>
<keyword evidence="3" id="KW-1185">Reference proteome</keyword>
<sequence>MRKQSCEAMLARTFQPLEKFLWGDLLHANELSEMYLAYLAKHGDGWSAPHLLEAMDALRPAFTEFSFLRDNADKVLAVRILASPPMGSPEYNEFNKRTRKEEAEHRRVLDRHERCITVVEDLERRLDIGAGEHWTPGIGGYRKSLDRLQGLIVSRLLELSKANMVETGQFCAEDIRDAPWAQPGARPTLDLYFQLLRAEEERVRLNVEIKRWVTWMKEERDFLQYHECRLKEEGQAARVLQVRKYRMLQGRFYGLHQDRLLKLSRLPGFTGSIEPGVGLCRIHRAVLEHGDATPAAEELVTGVEAALAASAAAENQKGGDDGGAQDVDDPSDDEVDTDTGFEAVLNLAEDGHGAEEGS</sequence>